<accession>A0A2T1IYI2</accession>
<evidence type="ECO:0000313" key="1">
    <source>
        <dbReference type="EMBL" id="HCM32326.1"/>
    </source>
</evidence>
<dbReference type="AlphaFoldDB" id="A0A2T1IYI2"/>
<name>A0A2T1IYI2_ACIRA</name>
<gene>
    <name evidence="1" type="ORF">DIC32_13505</name>
</gene>
<evidence type="ECO:0000313" key="2">
    <source>
        <dbReference type="Proteomes" id="UP000262257"/>
    </source>
</evidence>
<proteinExistence type="predicted"/>
<protein>
    <submittedName>
        <fullName evidence="1">Uncharacterized protein</fullName>
    </submittedName>
</protein>
<sequence>MSITKNQLHDRIKDLQVRAYNISEKLNNAGNKEYQSNLFIHSTGNDERMDYGVDSAWYAKLSNKNESVRDNLEVIYRTLIDNDYSDNELKILSDKLDHYTQELTAIEQEYHR</sequence>
<dbReference type="EMBL" id="DPXL01000170">
    <property type="protein sequence ID" value="HCM32326.1"/>
    <property type="molecule type" value="Genomic_DNA"/>
</dbReference>
<reference evidence="1 2" key="1">
    <citation type="journal article" date="2018" name="Nat. Biotechnol.">
        <title>A standardized bacterial taxonomy based on genome phylogeny substantially revises the tree of life.</title>
        <authorList>
            <person name="Parks D.H."/>
            <person name="Chuvochina M."/>
            <person name="Waite D.W."/>
            <person name="Rinke C."/>
            <person name="Skarshewski A."/>
            <person name="Chaumeil P.A."/>
            <person name="Hugenholtz P."/>
        </authorList>
    </citation>
    <scope>NUCLEOTIDE SEQUENCE [LARGE SCALE GENOMIC DNA]</scope>
    <source>
        <strain evidence="1">UBA10045</strain>
    </source>
</reference>
<dbReference type="Proteomes" id="UP000262257">
    <property type="component" value="Unassembled WGS sequence"/>
</dbReference>
<organism evidence="1 2">
    <name type="scientific">Acinetobacter radioresistens</name>
    <dbReference type="NCBI Taxonomy" id="40216"/>
    <lineage>
        <taxon>Bacteria</taxon>
        <taxon>Pseudomonadati</taxon>
        <taxon>Pseudomonadota</taxon>
        <taxon>Gammaproteobacteria</taxon>
        <taxon>Moraxellales</taxon>
        <taxon>Moraxellaceae</taxon>
        <taxon>Acinetobacter</taxon>
    </lineage>
</organism>
<comment type="caution">
    <text evidence="1">The sequence shown here is derived from an EMBL/GenBank/DDBJ whole genome shotgun (WGS) entry which is preliminary data.</text>
</comment>
<dbReference type="RefSeq" id="WP_005014192.1">
    <property type="nucleotide sequence ID" value="NZ_CABKOV010000018.1"/>
</dbReference>
<dbReference type="STRING" id="40216.GCA_001917365_00019"/>